<dbReference type="EMBL" id="JBINXB010000006">
    <property type="protein sequence ID" value="MFH6565830.1"/>
    <property type="molecule type" value="Genomic_DNA"/>
</dbReference>
<evidence type="ECO:0000313" key="2">
    <source>
        <dbReference type="Proteomes" id="UP001609821"/>
    </source>
</evidence>
<protein>
    <submittedName>
        <fullName evidence="1">Uncharacterized protein</fullName>
    </submittedName>
</protein>
<dbReference type="Proteomes" id="UP001609821">
    <property type="component" value="Unassembled WGS sequence"/>
</dbReference>
<name>A0ABW7LVW4_9PSED</name>
<reference evidence="1 2" key="1">
    <citation type="submission" date="2024-10" db="EMBL/GenBank/DDBJ databases">
        <title>Aeromonas and Pseudomonas from the Cagarras Archipelago, Rio de Janeiro, Brazil.</title>
        <authorList>
            <person name="Canellas A.L.B."/>
            <person name="Laport M.S."/>
        </authorList>
    </citation>
    <scope>NUCLEOTIDE SEQUENCE [LARGE SCALE GENOMIC DNA]</scope>
    <source>
        <strain evidence="1 2">CPF-4</strain>
    </source>
</reference>
<dbReference type="RefSeq" id="WP_395246889.1">
    <property type="nucleotide sequence ID" value="NZ_JBINXA010000004.1"/>
</dbReference>
<evidence type="ECO:0000313" key="1">
    <source>
        <dbReference type="EMBL" id="MFH6565830.1"/>
    </source>
</evidence>
<comment type="caution">
    <text evidence="1">The sequence shown here is derived from an EMBL/GenBank/DDBJ whole genome shotgun (WGS) entry which is preliminary data.</text>
</comment>
<gene>
    <name evidence="1" type="ORF">ACHMWK_07595</name>
</gene>
<keyword evidence="2" id="KW-1185">Reference proteome</keyword>
<accession>A0ABW7LVW4</accession>
<organism evidence="1 2">
    <name type="scientific">Pseudomonas kulmbachensis</name>
    <dbReference type="NCBI Taxonomy" id="3043408"/>
    <lineage>
        <taxon>Bacteria</taxon>
        <taxon>Pseudomonadati</taxon>
        <taxon>Pseudomonadota</taxon>
        <taxon>Gammaproteobacteria</taxon>
        <taxon>Pseudomonadales</taxon>
        <taxon>Pseudomonadaceae</taxon>
        <taxon>Pseudomonas</taxon>
    </lineage>
</organism>
<proteinExistence type="predicted"/>
<sequence>MSDGCILVLHIGNGFGLTLAGSQHTLELHFGGRQLKRLQVTLLLQGIEFIARNNTFLIQRLDLRKLQVKRLLGQFGHSEHLLRLQHLRVGCPGTVDLNGLLHFQLVGQGIPQLDFKQRRIKRQQGLPLFDLHAWAQLIGQD</sequence>